<proteinExistence type="predicted"/>
<sequence>MIQAIKDLANSFVPSGKLIELVDRDLMRASFYHAVLSPAREFLFSQTRSCAFVSIDYSCNLHITGKSTHYNANMNTSIS</sequence>
<reference evidence="1" key="2">
    <citation type="journal article" date="2015" name="Fish Shellfish Immunol.">
        <title>Early steps in the European eel (Anguilla anguilla)-Vibrio vulnificus interaction in the gills: Role of the RtxA13 toxin.</title>
        <authorList>
            <person name="Callol A."/>
            <person name="Pajuelo D."/>
            <person name="Ebbesson L."/>
            <person name="Teles M."/>
            <person name="MacKenzie S."/>
            <person name="Amaro C."/>
        </authorList>
    </citation>
    <scope>NUCLEOTIDE SEQUENCE</scope>
</reference>
<evidence type="ECO:0000313" key="1">
    <source>
        <dbReference type="EMBL" id="JAH62018.1"/>
    </source>
</evidence>
<dbReference type="AlphaFoldDB" id="A0A0E9UAM1"/>
<reference evidence="1" key="1">
    <citation type="submission" date="2014-11" db="EMBL/GenBank/DDBJ databases">
        <authorList>
            <person name="Amaro Gonzalez C."/>
        </authorList>
    </citation>
    <scope>NUCLEOTIDE SEQUENCE</scope>
</reference>
<dbReference type="EMBL" id="GBXM01046559">
    <property type="protein sequence ID" value="JAH62018.1"/>
    <property type="molecule type" value="Transcribed_RNA"/>
</dbReference>
<name>A0A0E9UAM1_ANGAN</name>
<protein>
    <submittedName>
        <fullName evidence="1">Uncharacterized protein</fullName>
    </submittedName>
</protein>
<organism evidence="1">
    <name type="scientific">Anguilla anguilla</name>
    <name type="common">European freshwater eel</name>
    <name type="synonym">Muraena anguilla</name>
    <dbReference type="NCBI Taxonomy" id="7936"/>
    <lineage>
        <taxon>Eukaryota</taxon>
        <taxon>Metazoa</taxon>
        <taxon>Chordata</taxon>
        <taxon>Craniata</taxon>
        <taxon>Vertebrata</taxon>
        <taxon>Euteleostomi</taxon>
        <taxon>Actinopterygii</taxon>
        <taxon>Neopterygii</taxon>
        <taxon>Teleostei</taxon>
        <taxon>Anguilliformes</taxon>
        <taxon>Anguillidae</taxon>
        <taxon>Anguilla</taxon>
    </lineage>
</organism>
<accession>A0A0E9UAM1</accession>